<proteinExistence type="predicted"/>
<name>A0A5M7BZ27_SACHI</name>
<dbReference type="SMR" id="A0A5M7BZ27"/>
<evidence type="ECO:0000313" key="3">
    <source>
        <dbReference type="Proteomes" id="UP000323946"/>
    </source>
</evidence>
<dbReference type="EMBL" id="VWPH01000005">
    <property type="protein sequence ID" value="KAA5834410.1"/>
    <property type="molecule type" value="Genomic_DNA"/>
</dbReference>
<accession>A0A5M7BZ27</accession>
<dbReference type="OrthoDB" id="9947624at2"/>
<gene>
    <name evidence="2" type="ORF">F1721_12035</name>
</gene>
<dbReference type="Proteomes" id="UP000323946">
    <property type="component" value="Unassembled WGS sequence"/>
</dbReference>
<sequence>MLLNRCTAEDLDARARRAEHQLNLARQARQWHLADRYRQEMRAIAAECERRHRDSGDQPGLSAVLRAEAGPAQRR</sequence>
<dbReference type="AlphaFoldDB" id="A0A5M7BZ27"/>
<organism evidence="2 3">
    <name type="scientific">Saccharopolyspora hirsuta</name>
    <dbReference type="NCBI Taxonomy" id="1837"/>
    <lineage>
        <taxon>Bacteria</taxon>
        <taxon>Bacillati</taxon>
        <taxon>Actinomycetota</taxon>
        <taxon>Actinomycetes</taxon>
        <taxon>Pseudonocardiales</taxon>
        <taxon>Pseudonocardiaceae</taxon>
        <taxon>Saccharopolyspora</taxon>
    </lineage>
</organism>
<protein>
    <submittedName>
        <fullName evidence="2">Uncharacterized protein</fullName>
    </submittedName>
</protein>
<comment type="caution">
    <text evidence="2">The sequence shown here is derived from an EMBL/GenBank/DDBJ whole genome shotgun (WGS) entry which is preliminary data.</text>
</comment>
<dbReference type="RefSeq" id="WP_150066710.1">
    <property type="nucleotide sequence ID" value="NZ_JBEPDJ010000005.1"/>
</dbReference>
<evidence type="ECO:0000256" key="1">
    <source>
        <dbReference type="SAM" id="MobiDB-lite"/>
    </source>
</evidence>
<evidence type="ECO:0000313" key="2">
    <source>
        <dbReference type="EMBL" id="KAA5834410.1"/>
    </source>
</evidence>
<reference evidence="2 3" key="1">
    <citation type="submission" date="2019-09" db="EMBL/GenBank/DDBJ databases">
        <title>Draft genome sequence of the thermophilic Saccharopolyspora hirsuta VKM Ac-666T.</title>
        <authorList>
            <person name="Lobastova T.G."/>
            <person name="Fokina V."/>
            <person name="Bragin E.Y."/>
            <person name="Shtratnikova V.Y."/>
            <person name="Starodumova I.P."/>
            <person name="Tarlachkov S.V."/>
            <person name="Donova M.V."/>
        </authorList>
    </citation>
    <scope>NUCLEOTIDE SEQUENCE [LARGE SCALE GENOMIC DNA]</scope>
    <source>
        <strain evidence="2 3">VKM Ac-666</strain>
    </source>
</reference>
<feature type="region of interest" description="Disordered" evidence="1">
    <location>
        <begin position="51"/>
        <end position="75"/>
    </location>
</feature>
<keyword evidence="3" id="KW-1185">Reference proteome</keyword>